<dbReference type="Proteomes" id="UP000197269">
    <property type="component" value="Unassembled WGS sequence"/>
</dbReference>
<dbReference type="PROSITE" id="PS51819">
    <property type="entry name" value="VOC"/>
    <property type="match status" value="1"/>
</dbReference>
<comment type="caution">
    <text evidence="2">The sequence shown here is derived from an EMBL/GenBank/DDBJ whole genome shotgun (WGS) entry which is preliminary data.</text>
</comment>
<dbReference type="SUPFAM" id="SSF54593">
    <property type="entry name" value="Glyoxalase/Bleomycin resistance protein/Dihydroxybiphenyl dioxygenase"/>
    <property type="match status" value="1"/>
</dbReference>
<reference evidence="2 3" key="1">
    <citation type="submission" date="2017-03" db="EMBL/GenBank/DDBJ databases">
        <title>Genome of strain Rhizobium sp. CNPSo 668.</title>
        <authorList>
            <person name="Ribeiro R."/>
        </authorList>
    </citation>
    <scope>NUCLEOTIDE SEQUENCE [LARGE SCALE GENOMIC DNA]</scope>
    <source>
        <strain evidence="2 3">CNPSo 668</strain>
    </source>
</reference>
<dbReference type="InterPro" id="IPR037523">
    <property type="entry name" value="VOC_core"/>
</dbReference>
<dbReference type="CDD" id="cd07262">
    <property type="entry name" value="VOC_like"/>
    <property type="match status" value="1"/>
</dbReference>
<dbReference type="PANTHER" id="PTHR35006:SF2">
    <property type="entry name" value="GLYOXALASE FAMILY PROTEIN (AFU_ORTHOLOGUE AFUA_5G14830)"/>
    <property type="match status" value="1"/>
</dbReference>
<protein>
    <submittedName>
        <fullName evidence="2">Glyoxalase/bleomycin resistance/extradiol dioxygenase family protein</fullName>
    </submittedName>
</protein>
<name>A0A246DTG1_9HYPH</name>
<dbReference type="PANTHER" id="PTHR35006">
    <property type="entry name" value="GLYOXALASE FAMILY PROTEIN (AFU_ORTHOLOGUE AFUA_5G14830)"/>
    <property type="match status" value="1"/>
</dbReference>
<evidence type="ECO:0000313" key="2">
    <source>
        <dbReference type="EMBL" id="OWO93587.1"/>
    </source>
</evidence>
<keyword evidence="2" id="KW-0223">Dioxygenase</keyword>
<dbReference type="RefSeq" id="WP_088395418.1">
    <property type="nucleotide sequence ID" value="NZ_MXPU01000011.1"/>
</dbReference>
<dbReference type="AlphaFoldDB" id="A0A246DTG1"/>
<dbReference type="GO" id="GO:0051213">
    <property type="term" value="F:dioxygenase activity"/>
    <property type="evidence" value="ECO:0007669"/>
    <property type="project" value="UniProtKB-KW"/>
</dbReference>
<gene>
    <name evidence="2" type="ORF">B5E41_17590</name>
</gene>
<evidence type="ECO:0000313" key="3">
    <source>
        <dbReference type="Proteomes" id="UP000197269"/>
    </source>
</evidence>
<proteinExistence type="predicted"/>
<dbReference type="InterPro" id="IPR029068">
    <property type="entry name" value="Glyas_Bleomycin-R_OHBP_Dase"/>
</dbReference>
<dbReference type="InterPro" id="IPR004360">
    <property type="entry name" value="Glyas_Fos-R_dOase_dom"/>
</dbReference>
<dbReference type="Gene3D" id="3.10.180.10">
    <property type="entry name" value="2,3-Dihydroxybiphenyl 1,2-Dioxygenase, domain 1"/>
    <property type="match status" value="1"/>
</dbReference>
<dbReference type="Pfam" id="PF00903">
    <property type="entry name" value="Glyoxalase"/>
    <property type="match status" value="1"/>
</dbReference>
<accession>A0A246DTG1</accession>
<feature type="domain" description="VOC" evidence="1">
    <location>
        <begin position="1"/>
        <end position="122"/>
    </location>
</feature>
<sequence>MFDHISIGVKDLERARRFYDAALAPLGYERLSNSDGMIGYGSEQVGLWVMQVAHPVVADMRSGLHFCFVAPNEAAVDAFFAAAIESGGTDNGEPGIRPDYGRFYYAAFVIDPDGYRLEAYFNKGEI</sequence>
<keyword evidence="2" id="KW-0560">Oxidoreductase</keyword>
<evidence type="ECO:0000259" key="1">
    <source>
        <dbReference type="PROSITE" id="PS51819"/>
    </source>
</evidence>
<dbReference type="EMBL" id="MXPU01000011">
    <property type="protein sequence ID" value="OWO93587.1"/>
    <property type="molecule type" value="Genomic_DNA"/>
</dbReference>
<organism evidence="2 3">
    <name type="scientific">Rhizobium esperanzae</name>
    <dbReference type="NCBI Taxonomy" id="1967781"/>
    <lineage>
        <taxon>Bacteria</taxon>
        <taxon>Pseudomonadati</taxon>
        <taxon>Pseudomonadota</taxon>
        <taxon>Alphaproteobacteria</taxon>
        <taxon>Hyphomicrobiales</taxon>
        <taxon>Rhizobiaceae</taxon>
        <taxon>Rhizobium/Agrobacterium group</taxon>
        <taxon>Rhizobium</taxon>
    </lineage>
</organism>